<comment type="caution">
    <text evidence="1">The sequence shown here is derived from an EMBL/GenBank/DDBJ whole genome shotgun (WGS) entry which is preliminary data.</text>
</comment>
<evidence type="ECO:0008006" key="3">
    <source>
        <dbReference type="Google" id="ProtNLM"/>
    </source>
</evidence>
<dbReference type="AlphaFoldDB" id="A0A919KB40"/>
<evidence type="ECO:0000313" key="2">
    <source>
        <dbReference type="Proteomes" id="UP000636960"/>
    </source>
</evidence>
<dbReference type="EMBL" id="BOMV01000120">
    <property type="protein sequence ID" value="GIF02103.1"/>
    <property type="molecule type" value="Genomic_DNA"/>
</dbReference>
<gene>
    <name evidence="1" type="ORF">Ari01nite_95670</name>
</gene>
<name>A0A919KB40_9ACTN</name>
<sequence>MTGLLLVAIVEMTPGHTEEGRRYEDAVLGLLGRHGGEVERRTRSTDGNTEVHLIRFQQRAGLDAFMADPERLALRSQVGEAAPVARVIEVTDV</sequence>
<dbReference type="Proteomes" id="UP000636960">
    <property type="component" value="Unassembled WGS sequence"/>
</dbReference>
<protein>
    <recommendedName>
        <fullName evidence="3">ABM domain-containing protein</fullName>
    </recommendedName>
</protein>
<reference evidence="1" key="1">
    <citation type="submission" date="2021-01" db="EMBL/GenBank/DDBJ databases">
        <title>Whole genome shotgun sequence of Actinoplanes rishiriensis NBRC 108556.</title>
        <authorList>
            <person name="Komaki H."/>
            <person name="Tamura T."/>
        </authorList>
    </citation>
    <scope>NUCLEOTIDE SEQUENCE</scope>
    <source>
        <strain evidence="1">NBRC 108556</strain>
    </source>
</reference>
<proteinExistence type="predicted"/>
<accession>A0A919KB40</accession>
<dbReference type="RefSeq" id="WP_239163655.1">
    <property type="nucleotide sequence ID" value="NZ_BOMV01000120.1"/>
</dbReference>
<keyword evidence="2" id="KW-1185">Reference proteome</keyword>
<evidence type="ECO:0000313" key="1">
    <source>
        <dbReference type="EMBL" id="GIF02103.1"/>
    </source>
</evidence>
<organism evidence="1 2">
    <name type="scientific">Paractinoplanes rishiriensis</name>
    <dbReference type="NCBI Taxonomy" id="1050105"/>
    <lineage>
        <taxon>Bacteria</taxon>
        <taxon>Bacillati</taxon>
        <taxon>Actinomycetota</taxon>
        <taxon>Actinomycetes</taxon>
        <taxon>Micromonosporales</taxon>
        <taxon>Micromonosporaceae</taxon>
        <taxon>Paractinoplanes</taxon>
    </lineage>
</organism>